<feature type="chain" id="PRO_5032357138" description="PepSY domain-containing protein" evidence="1">
    <location>
        <begin position="22"/>
        <end position="97"/>
    </location>
</feature>
<evidence type="ECO:0000313" key="3">
    <source>
        <dbReference type="Proteomes" id="UP000560000"/>
    </source>
</evidence>
<dbReference type="OrthoDB" id="5772157at2"/>
<protein>
    <recommendedName>
        <fullName evidence="4">PepSY domain-containing protein</fullName>
    </recommendedName>
</protein>
<evidence type="ECO:0000256" key="1">
    <source>
        <dbReference type="SAM" id="SignalP"/>
    </source>
</evidence>
<dbReference type="EMBL" id="JACHET010000001">
    <property type="protein sequence ID" value="MBB6184316.1"/>
    <property type="molecule type" value="Genomic_DNA"/>
</dbReference>
<reference evidence="2 3" key="1">
    <citation type="submission" date="2020-08" db="EMBL/GenBank/DDBJ databases">
        <title>Genomic Encyclopedia of Type Strains, Phase IV (KMG-IV): sequencing the most valuable type-strain genomes for metagenomic binning, comparative biology and taxonomic classification.</title>
        <authorList>
            <person name="Goeker M."/>
        </authorList>
    </citation>
    <scope>NUCLEOTIDE SEQUENCE [LARGE SCALE GENOMIC DNA]</scope>
    <source>
        <strain evidence="2 3">DSM 107085</strain>
    </source>
</reference>
<name>A0A841KGL1_9GAMM</name>
<accession>A0A841KGL1</accession>
<organism evidence="2 3">
    <name type="scientific">Oleiagrimonas soli</name>
    <dbReference type="NCBI Taxonomy" id="1543381"/>
    <lineage>
        <taxon>Bacteria</taxon>
        <taxon>Pseudomonadati</taxon>
        <taxon>Pseudomonadota</taxon>
        <taxon>Gammaproteobacteria</taxon>
        <taxon>Lysobacterales</taxon>
        <taxon>Rhodanobacteraceae</taxon>
        <taxon>Oleiagrimonas</taxon>
    </lineage>
</organism>
<keyword evidence="1" id="KW-0732">Signal</keyword>
<gene>
    <name evidence="2" type="ORF">HNQ86_001661</name>
</gene>
<proteinExistence type="predicted"/>
<dbReference type="Proteomes" id="UP000560000">
    <property type="component" value="Unassembled WGS sequence"/>
</dbReference>
<feature type="signal peptide" evidence="1">
    <location>
        <begin position="1"/>
        <end position="21"/>
    </location>
</feature>
<comment type="caution">
    <text evidence="2">The sequence shown here is derived from an EMBL/GenBank/DDBJ whole genome shotgun (WGS) entry which is preliminary data.</text>
</comment>
<evidence type="ECO:0000313" key="2">
    <source>
        <dbReference type="EMBL" id="MBB6184316.1"/>
    </source>
</evidence>
<evidence type="ECO:0008006" key="4">
    <source>
        <dbReference type="Google" id="ProtNLM"/>
    </source>
</evidence>
<dbReference type="RefSeq" id="WP_052394620.1">
    <property type="nucleotide sequence ID" value="NZ_JACHET010000001.1"/>
</dbReference>
<sequence length="97" mass="10489">MTASARILAAALFCFTGVVLAAQHAPAHAREAKPQAKAPLTLEQAVARVQNQTGGKVLKADSRNFGRIVEYRIKVLTPKGHVRVVTLRSDQRVTDSN</sequence>
<dbReference type="AlphaFoldDB" id="A0A841KGL1"/>